<protein>
    <submittedName>
        <fullName evidence="5">DUF1553 domain-containing protein</fullName>
    </submittedName>
</protein>
<reference evidence="5 6" key="1">
    <citation type="submission" date="2020-10" db="EMBL/GenBank/DDBJ databases">
        <title>Wide distribution of Phycisphaera-like planctomycetes from WD2101 soil group in peatlands and genome analysis of the first cultivated representative.</title>
        <authorList>
            <person name="Dedysh S.N."/>
            <person name="Beletsky A.V."/>
            <person name="Ivanova A."/>
            <person name="Kulichevskaya I.S."/>
            <person name="Suzina N.E."/>
            <person name="Philippov D.A."/>
            <person name="Rakitin A.L."/>
            <person name="Mardanov A.V."/>
            <person name="Ravin N.V."/>
        </authorList>
    </citation>
    <scope>NUCLEOTIDE SEQUENCE [LARGE SCALE GENOMIC DNA]</scope>
    <source>
        <strain evidence="5 6">M1803</strain>
    </source>
</reference>
<dbReference type="Pfam" id="PF07587">
    <property type="entry name" value="PSD1"/>
    <property type="match status" value="2"/>
</dbReference>
<dbReference type="AlphaFoldDB" id="A0A7M2WVN2"/>
<evidence type="ECO:0000256" key="1">
    <source>
        <dbReference type="SAM" id="MobiDB-lite"/>
    </source>
</evidence>
<proteinExistence type="predicted"/>
<evidence type="ECO:0000313" key="5">
    <source>
        <dbReference type="EMBL" id="QOV89483.1"/>
    </source>
</evidence>
<feature type="domain" description="Cytochrome C Planctomycete-type" evidence="4">
    <location>
        <begin position="37"/>
        <end position="95"/>
    </location>
</feature>
<feature type="domain" description="DUF1553" evidence="3">
    <location>
        <begin position="375"/>
        <end position="494"/>
    </location>
</feature>
<feature type="domain" description="DUF1549" evidence="2">
    <location>
        <begin position="146"/>
        <end position="335"/>
    </location>
</feature>
<feature type="region of interest" description="Disordered" evidence="1">
    <location>
        <begin position="535"/>
        <end position="627"/>
    </location>
</feature>
<dbReference type="KEGG" id="hbs:IPV69_25355"/>
<dbReference type="EMBL" id="CP063458">
    <property type="protein sequence ID" value="QOV89483.1"/>
    <property type="molecule type" value="Genomic_DNA"/>
</dbReference>
<dbReference type="Gene3D" id="2.60.120.260">
    <property type="entry name" value="Galactose-binding domain-like"/>
    <property type="match status" value="1"/>
</dbReference>
<dbReference type="RefSeq" id="WP_206292525.1">
    <property type="nucleotide sequence ID" value="NZ_CP063458.1"/>
</dbReference>
<organism evidence="5 6">
    <name type="scientific">Humisphaera borealis</name>
    <dbReference type="NCBI Taxonomy" id="2807512"/>
    <lineage>
        <taxon>Bacteria</taxon>
        <taxon>Pseudomonadati</taxon>
        <taxon>Planctomycetota</taxon>
        <taxon>Phycisphaerae</taxon>
        <taxon>Tepidisphaerales</taxon>
        <taxon>Tepidisphaeraceae</taxon>
        <taxon>Humisphaera</taxon>
    </lineage>
</organism>
<evidence type="ECO:0000259" key="3">
    <source>
        <dbReference type="Pfam" id="PF07587"/>
    </source>
</evidence>
<dbReference type="Pfam" id="PF07583">
    <property type="entry name" value="PSCyt2"/>
    <property type="match status" value="1"/>
</dbReference>
<evidence type="ECO:0000259" key="4">
    <source>
        <dbReference type="Pfam" id="PF07635"/>
    </source>
</evidence>
<dbReference type="InterPro" id="IPR022655">
    <property type="entry name" value="DUF1553"/>
</dbReference>
<feature type="domain" description="DUF1553" evidence="3">
    <location>
        <begin position="872"/>
        <end position="955"/>
    </location>
</feature>
<dbReference type="Proteomes" id="UP000593765">
    <property type="component" value="Chromosome"/>
</dbReference>
<feature type="compositionally biased region" description="Basic and acidic residues" evidence="1">
    <location>
        <begin position="566"/>
        <end position="575"/>
    </location>
</feature>
<gene>
    <name evidence="5" type="ORF">IPV69_25355</name>
</gene>
<name>A0A7M2WVN2_9BACT</name>
<dbReference type="Pfam" id="PF07635">
    <property type="entry name" value="PSCyt1"/>
    <property type="match status" value="1"/>
</dbReference>
<evidence type="ECO:0000259" key="2">
    <source>
        <dbReference type="Pfam" id="PF07583"/>
    </source>
</evidence>
<evidence type="ECO:0000313" key="6">
    <source>
        <dbReference type="Proteomes" id="UP000593765"/>
    </source>
</evidence>
<accession>A0A7M2WVN2</accession>
<feature type="compositionally biased region" description="Low complexity" evidence="1">
    <location>
        <begin position="540"/>
        <end position="565"/>
    </location>
</feature>
<feature type="compositionally biased region" description="Low complexity" evidence="1">
    <location>
        <begin position="576"/>
        <end position="603"/>
    </location>
</feature>
<dbReference type="PANTHER" id="PTHR35889">
    <property type="entry name" value="CYCLOINULO-OLIGOSACCHARIDE FRUCTANOTRANSFERASE-RELATED"/>
    <property type="match status" value="1"/>
</dbReference>
<keyword evidence="6" id="KW-1185">Reference proteome</keyword>
<dbReference type="InterPro" id="IPR011429">
    <property type="entry name" value="Cyt_c_Planctomycete-type"/>
</dbReference>
<feature type="region of interest" description="Disordered" evidence="1">
    <location>
        <begin position="1"/>
        <end position="22"/>
    </location>
</feature>
<feature type="compositionally biased region" description="Low complexity" evidence="1">
    <location>
        <begin position="1"/>
        <end position="13"/>
    </location>
</feature>
<dbReference type="PANTHER" id="PTHR35889:SF3">
    <property type="entry name" value="F-BOX DOMAIN-CONTAINING PROTEIN"/>
    <property type="match status" value="1"/>
</dbReference>
<dbReference type="InterPro" id="IPR011444">
    <property type="entry name" value="DUF1549"/>
</dbReference>
<sequence length="982" mass="105315">MTSLASAAPAAEPALPPPAGHRVDFKTEIQPLLESSCIQCHAKGKTKGGLSVETRESLLKGGDNGPAAVVGKSADSAMVQLVASAEAETVMPKKGSRWTPQQIGLLRAWIDQGMAWPAGVTFAKPPPQNLNPRVVTLPAAADSTHPLDRLLAAYASSKGIKTPDAVDDRLFARRVYLDTIGLLPSAADLDAFVSDNSSDKRARLIRKLLSDDIGYADHWITFWNDLLRNDYKGTGYIDGGRKQITGWLYSSLLLNKPYDQFVRELVAPGPDSEGFTKGIVWRGVVPASMTPPMQAAQSIAQTFFGINLKCASCHDSFVSDWTLADAYGLAAIYSDKPLEMVRCDRALGKTVEARFLYPEIGGFDPKLSKTDRLKRFADLMTSPKNGRLSRNIVNRLWARLLGRGLVDPVDDMDKPAWSADVLDWLAEDLVASKYDLKHTIELIMTSRAYQLPVVDAPPDGDKTPFVFKGPWARRLTAEQMADAVAALTGDWARTPSSIEFDFSGGGKLSTVRAPAWIWTNEPVAAGIRRSAEQAIANQSKAPAKPAAPAAKAGAADADDSVAATDKVAEPQKDTPAKPGAAKRAARAPKGAKPAADKATAGKPASDKPTSDKPATADPAKPEEVAAKAAEAASAKAAVIARAELVLSNPELPALLAAAPEKLDPAFAPLVRHKVVFRKTFTLDALPDQAYAAVAASQKLEIMVNGKAPAIAVSDRERGKEPRSAVVDLKPLLRKGENSIAIAVDSHTERPNLKAEDREKLYAVFNHLNERSGMTFGLHMSIGGKPIEWSADATWRVSRAPAAGWQTEKFDDQSWPVAIVLPKGVAPADDGPAIDDNGRKAAGKIGNEMGPKLQGLMAMSSRIGKFRAALVASDPLQLALDRPNREQIVSCRQNSATTIQALELTNGATLDNKLKKSAKNLAADAGKDPSAWIESVYQRSLCRKPTESERSIAKDLLGPAPKAEAVADLLWAVLMQPEFQLVH</sequence>